<evidence type="ECO:0000256" key="1">
    <source>
        <dbReference type="SAM" id="MobiDB-lite"/>
    </source>
</evidence>
<organism evidence="3 4">
    <name type="scientific">Pantherophis guttatus</name>
    <name type="common">Corn snake</name>
    <name type="synonym">Elaphe guttata</name>
    <dbReference type="NCBI Taxonomy" id="94885"/>
    <lineage>
        <taxon>Eukaryota</taxon>
        <taxon>Metazoa</taxon>
        <taxon>Chordata</taxon>
        <taxon>Craniata</taxon>
        <taxon>Vertebrata</taxon>
        <taxon>Euteleostomi</taxon>
        <taxon>Lepidosauria</taxon>
        <taxon>Squamata</taxon>
        <taxon>Bifurcata</taxon>
        <taxon>Unidentata</taxon>
        <taxon>Episquamata</taxon>
        <taxon>Toxicofera</taxon>
        <taxon>Serpentes</taxon>
        <taxon>Colubroidea</taxon>
        <taxon>Colubridae</taxon>
        <taxon>Colubrinae</taxon>
        <taxon>Pantherophis</taxon>
    </lineage>
</organism>
<name>A0ABM3Z2F8_PANGU</name>
<feature type="compositionally biased region" description="Acidic residues" evidence="1">
    <location>
        <begin position="48"/>
        <end position="66"/>
    </location>
</feature>
<evidence type="ECO:0000313" key="4">
    <source>
        <dbReference type="RefSeq" id="XP_060542553.1"/>
    </source>
</evidence>
<dbReference type="Proteomes" id="UP001652622">
    <property type="component" value="Unplaced"/>
</dbReference>
<sequence length="321" mass="35763">MSRILTSAPHQGFQGPSMPASHPPLSQAYGDLPRGYSYHTESLLADDSVWDEEEPEEMELSEDEDLAPERPSFTGLFRPSMFKSLLHKAKITTNMGVSSTQPSQQADSHPHDDLFQLHKPEQDFIPCPELFTDVVQKSWSQLAYISAPNGLDKKLYCLDPSLQNLIQLPSVDGHVAQLTSSSVISNDVLDSLRTEDKKAELSFHKTHQAAAWAIRAATSTSFFARASLIWLRQLQERLPPDDCRLHQDINKIVAATEYSADVSLNAAKFASRALVLTVTSRRLVWLCHWRANLKSKWKLASAPYKGSFLFGRGFGPNTNGG</sequence>
<gene>
    <name evidence="4" type="primary">LOC117665440</name>
</gene>
<evidence type="ECO:0000313" key="3">
    <source>
        <dbReference type="Proteomes" id="UP001652622"/>
    </source>
</evidence>
<feature type="region of interest" description="Disordered" evidence="1">
    <location>
        <begin position="45"/>
        <end position="69"/>
    </location>
</feature>
<proteinExistence type="predicted"/>
<feature type="region of interest" description="Disordered" evidence="1">
    <location>
        <begin position="1"/>
        <end position="33"/>
    </location>
</feature>
<keyword evidence="3" id="KW-1185">Reference proteome</keyword>
<evidence type="ECO:0000259" key="2">
    <source>
        <dbReference type="Pfam" id="PF11560"/>
    </source>
</evidence>
<dbReference type="Pfam" id="PF11560">
    <property type="entry name" value="LAP2alpha"/>
    <property type="match status" value="1"/>
</dbReference>
<accession>A0ABM3Z2F8</accession>
<protein>
    <submittedName>
        <fullName evidence="4">Lamina-associated polypeptide 2-like isoform X2</fullName>
    </submittedName>
</protein>
<reference evidence="4" key="1">
    <citation type="submission" date="2025-08" db="UniProtKB">
        <authorList>
            <consortium name="RefSeq"/>
        </authorList>
    </citation>
    <scope>IDENTIFICATION</scope>
    <source>
        <tissue evidence="4">Blood</tissue>
    </source>
</reference>
<dbReference type="InterPro" id="IPR021623">
    <property type="entry name" value="LAP2alpha_C"/>
</dbReference>
<dbReference type="Gene3D" id="1.10.287.3160">
    <property type="match status" value="1"/>
</dbReference>
<feature type="domain" description="Lamina-associated polypeptide 2 alpha C-terminal" evidence="2">
    <location>
        <begin position="126"/>
        <end position="311"/>
    </location>
</feature>
<dbReference type="RefSeq" id="XP_060542553.1">
    <property type="nucleotide sequence ID" value="XM_060686570.1"/>
</dbReference>
<dbReference type="GeneID" id="117665440"/>